<gene>
    <name evidence="2" type="ORF">A3783_08460</name>
</gene>
<keyword evidence="1" id="KW-1133">Transmembrane helix</keyword>
<dbReference type="EMBL" id="LVVL01000001">
    <property type="protein sequence ID" value="OAN15953.1"/>
    <property type="molecule type" value="Genomic_DNA"/>
</dbReference>
<evidence type="ECO:0000256" key="1">
    <source>
        <dbReference type="SAM" id="Phobius"/>
    </source>
</evidence>
<organism evidence="2 3">
    <name type="scientific">Exiguobacterium undae</name>
    <dbReference type="NCBI Taxonomy" id="169177"/>
    <lineage>
        <taxon>Bacteria</taxon>
        <taxon>Bacillati</taxon>
        <taxon>Bacillota</taxon>
        <taxon>Bacilli</taxon>
        <taxon>Bacillales</taxon>
        <taxon>Bacillales Family XII. Incertae Sedis</taxon>
        <taxon>Exiguobacterium</taxon>
    </lineage>
</organism>
<dbReference type="Proteomes" id="UP000078447">
    <property type="component" value="Unassembled WGS sequence"/>
</dbReference>
<keyword evidence="1" id="KW-0812">Transmembrane</keyword>
<evidence type="ECO:0000313" key="2">
    <source>
        <dbReference type="EMBL" id="OAN15953.1"/>
    </source>
</evidence>
<keyword evidence="1" id="KW-0472">Membrane</keyword>
<evidence type="ECO:0008006" key="4">
    <source>
        <dbReference type="Google" id="ProtNLM"/>
    </source>
</evidence>
<keyword evidence="3" id="KW-1185">Reference proteome</keyword>
<protein>
    <recommendedName>
        <fullName evidence="4">Lipoprotein</fullName>
    </recommendedName>
</protein>
<feature type="transmembrane region" description="Helical" evidence="1">
    <location>
        <begin position="7"/>
        <end position="30"/>
    </location>
</feature>
<name>A0ABX2VCH8_9BACL</name>
<accession>A0ABX2VCH8</accession>
<dbReference type="PROSITE" id="PS51257">
    <property type="entry name" value="PROKAR_LIPOPROTEIN"/>
    <property type="match status" value="1"/>
</dbReference>
<dbReference type="RefSeq" id="WP_051524020.1">
    <property type="nucleotide sequence ID" value="NZ_LVVL01000001.1"/>
</dbReference>
<sequence>MKLMKRLIIVIFSLIGVIGCGVVILVFAFWQDAKPDVAQEEKIKSEAKIYLEKQKYLPDARVTGSVYDSMGNFSFEYAARAVDEKTNTEFLIYQTEESGTFVDSYHASLWEDRLERSITSPTLEKLDEELIVRVLYDNDEIQQLGTDRFDSNAYLRADVAPTILIDVPRKRHEQDKVQITAWAKSLREQKILRHMTVKVDYVSKKGELLENGNSLFVTL</sequence>
<reference evidence="2 3" key="1">
    <citation type="submission" date="2016-03" db="EMBL/GenBank/DDBJ databases">
        <authorList>
            <person name="Cho S.-Y."/>
            <person name="Lim S."/>
            <person name="Kim H."/>
            <person name="Soh E.H."/>
            <person name="Moon J.S."/>
        </authorList>
    </citation>
    <scope>NUCLEOTIDE SEQUENCE [LARGE SCALE GENOMIC DNA]</scope>
    <source>
        <strain evidence="2 3">KCTC 3810</strain>
    </source>
</reference>
<proteinExistence type="predicted"/>
<comment type="caution">
    <text evidence="2">The sequence shown here is derived from an EMBL/GenBank/DDBJ whole genome shotgun (WGS) entry which is preliminary data.</text>
</comment>
<evidence type="ECO:0000313" key="3">
    <source>
        <dbReference type="Proteomes" id="UP000078447"/>
    </source>
</evidence>